<proteinExistence type="predicted"/>
<dbReference type="Proteomes" id="UP000887576">
    <property type="component" value="Unplaced"/>
</dbReference>
<name>A0AC34QKU5_9BILA</name>
<evidence type="ECO:0000313" key="1">
    <source>
        <dbReference type="Proteomes" id="UP000887576"/>
    </source>
</evidence>
<dbReference type="WBParaSite" id="JU765_v2.g17229.t1">
    <property type="protein sequence ID" value="JU765_v2.g17229.t1"/>
    <property type="gene ID" value="JU765_v2.g17229"/>
</dbReference>
<organism evidence="1 2">
    <name type="scientific">Panagrolaimus sp. JU765</name>
    <dbReference type="NCBI Taxonomy" id="591449"/>
    <lineage>
        <taxon>Eukaryota</taxon>
        <taxon>Metazoa</taxon>
        <taxon>Ecdysozoa</taxon>
        <taxon>Nematoda</taxon>
        <taxon>Chromadorea</taxon>
        <taxon>Rhabditida</taxon>
        <taxon>Tylenchina</taxon>
        <taxon>Panagrolaimomorpha</taxon>
        <taxon>Panagrolaimoidea</taxon>
        <taxon>Panagrolaimidae</taxon>
        <taxon>Panagrolaimus</taxon>
    </lineage>
</organism>
<reference evidence="2" key="1">
    <citation type="submission" date="2022-11" db="UniProtKB">
        <authorList>
            <consortium name="WormBaseParasite"/>
        </authorList>
    </citation>
    <scope>IDENTIFICATION</scope>
</reference>
<evidence type="ECO:0000313" key="2">
    <source>
        <dbReference type="WBParaSite" id="JU765_v2.g17229.t1"/>
    </source>
</evidence>
<accession>A0AC34QKU5</accession>
<protein>
    <submittedName>
        <fullName evidence="2">G-protein coupled receptors family 1 profile domain-containing protein</fullName>
    </submittedName>
</protein>
<sequence>MDVRTVRYYVNAIISPLGIVFNCLLLYAVATKTNNQMSKYRKVIYLGIIIDLIFGIGATVFAPSTATYDGLFFITLDGLAGHLQSPFITYGYVYIVFANYLTVTALPVQYIYRLLVVCFNKNIKWHFFTILFSFSLGACLFLSWECLIVPAETITQVMDDKVRIIGWADPVTRELPAYGVTQLKYVANVLYTGYFIIFISYLIIVLCSIAVFFKFKRQLMLTTLDFKIHRQITLVLMIEALTPFITIVLPILSDLVTASLRIDASALGPARKILTCMHPFFNPILKCFIIGDCRKAFMSLLRFLLIRENPDTVVTIRTVHI</sequence>